<feature type="region of interest" description="Disordered" evidence="4">
    <location>
        <begin position="65"/>
        <end position="246"/>
    </location>
</feature>
<keyword evidence="5" id="KW-0472">Membrane</keyword>
<evidence type="ECO:0000256" key="2">
    <source>
        <dbReference type="ARBA" id="ARBA00023043"/>
    </source>
</evidence>
<evidence type="ECO:0000256" key="3">
    <source>
        <dbReference type="PROSITE-ProRule" id="PRU00023"/>
    </source>
</evidence>
<name>A0A8J9Z8K4_BRALA</name>
<dbReference type="Pfam" id="PF00023">
    <property type="entry name" value="Ank"/>
    <property type="match status" value="1"/>
</dbReference>
<feature type="compositionally biased region" description="Basic and acidic residues" evidence="4">
    <location>
        <begin position="96"/>
        <end position="111"/>
    </location>
</feature>
<dbReference type="EMBL" id="OV696702">
    <property type="protein sequence ID" value="CAH1249123.1"/>
    <property type="molecule type" value="Genomic_DNA"/>
</dbReference>
<proteinExistence type="predicted"/>
<feature type="repeat" description="ANK" evidence="3">
    <location>
        <begin position="383"/>
        <end position="407"/>
    </location>
</feature>
<feature type="repeat" description="ANK" evidence="3">
    <location>
        <begin position="418"/>
        <end position="449"/>
    </location>
</feature>
<evidence type="ECO:0000313" key="6">
    <source>
        <dbReference type="EMBL" id="CAH1249123.1"/>
    </source>
</evidence>
<organism evidence="6 7">
    <name type="scientific">Branchiostoma lanceolatum</name>
    <name type="common">Common lancelet</name>
    <name type="synonym">Amphioxus lanceolatum</name>
    <dbReference type="NCBI Taxonomy" id="7740"/>
    <lineage>
        <taxon>Eukaryota</taxon>
        <taxon>Metazoa</taxon>
        <taxon>Chordata</taxon>
        <taxon>Cephalochordata</taxon>
        <taxon>Leptocardii</taxon>
        <taxon>Amphioxiformes</taxon>
        <taxon>Branchiostomatidae</taxon>
        <taxon>Branchiostoma</taxon>
    </lineage>
</organism>
<dbReference type="Pfam" id="PF12796">
    <property type="entry name" value="Ank_2"/>
    <property type="match status" value="2"/>
</dbReference>
<accession>A0A8J9Z8K4</accession>
<reference evidence="6" key="1">
    <citation type="submission" date="2022-01" db="EMBL/GenBank/DDBJ databases">
        <authorList>
            <person name="Braso-Vives M."/>
        </authorList>
    </citation>
    <scope>NUCLEOTIDE SEQUENCE</scope>
</reference>
<feature type="repeat" description="ANK" evidence="3">
    <location>
        <begin position="350"/>
        <end position="382"/>
    </location>
</feature>
<dbReference type="Gene3D" id="1.25.40.20">
    <property type="entry name" value="Ankyrin repeat-containing domain"/>
    <property type="match status" value="2"/>
</dbReference>
<keyword evidence="5" id="KW-1133">Transmembrane helix</keyword>
<feature type="compositionally biased region" description="Basic and acidic residues" evidence="4">
    <location>
        <begin position="169"/>
        <end position="182"/>
    </location>
</feature>
<dbReference type="PANTHER" id="PTHR24171">
    <property type="entry name" value="ANKYRIN REPEAT DOMAIN-CONTAINING PROTEIN 39-RELATED"/>
    <property type="match status" value="1"/>
</dbReference>
<evidence type="ECO:0000256" key="5">
    <source>
        <dbReference type="SAM" id="Phobius"/>
    </source>
</evidence>
<dbReference type="PROSITE" id="PS50088">
    <property type="entry name" value="ANK_REPEAT"/>
    <property type="match status" value="5"/>
</dbReference>
<dbReference type="Proteomes" id="UP000838412">
    <property type="component" value="Chromosome 17"/>
</dbReference>
<dbReference type="InterPro" id="IPR002110">
    <property type="entry name" value="Ankyrin_rpt"/>
</dbReference>
<feature type="compositionally biased region" description="Basic and acidic residues" evidence="4">
    <location>
        <begin position="72"/>
        <end position="87"/>
    </location>
</feature>
<dbReference type="GO" id="GO:0085020">
    <property type="term" value="P:protein K6-linked ubiquitination"/>
    <property type="evidence" value="ECO:0007669"/>
    <property type="project" value="TreeGrafter"/>
</dbReference>
<feature type="repeat" description="ANK" evidence="3">
    <location>
        <begin position="451"/>
        <end position="477"/>
    </location>
</feature>
<keyword evidence="2 3" id="KW-0040">ANK repeat</keyword>
<dbReference type="OrthoDB" id="366390at2759"/>
<dbReference type="GO" id="GO:0031436">
    <property type="term" value="C:BRCA1-BARD1 complex"/>
    <property type="evidence" value="ECO:0007669"/>
    <property type="project" value="TreeGrafter"/>
</dbReference>
<dbReference type="SUPFAM" id="SSF48403">
    <property type="entry name" value="Ankyrin repeat"/>
    <property type="match status" value="1"/>
</dbReference>
<feature type="compositionally biased region" description="Basic and acidic residues" evidence="4">
    <location>
        <begin position="221"/>
        <end position="233"/>
    </location>
</feature>
<keyword evidence="7" id="KW-1185">Reference proteome</keyword>
<keyword evidence="5" id="KW-0812">Transmembrane</keyword>
<feature type="compositionally biased region" description="Acidic residues" evidence="4">
    <location>
        <begin position="147"/>
        <end position="158"/>
    </location>
</feature>
<dbReference type="GO" id="GO:0004842">
    <property type="term" value="F:ubiquitin-protein transferase activity"/>
    <property type="evidence" value="ECO:0007669"/>
    <property type="project" value="TreeGrafter"/>
</dbReference>
<dbReference type="SMART" id="SM00248">
    <property type="entry name" value="ANK"/>
    <property type="match status" value="6"/>
</dbReference>
<dbReference type="PROSITE" id="PS50297">
    <property type="entry name" value="ANK_REP_REGION"/>
    <property type="match status" value="3"/>
</dbReference>
<evidence type="ECO:0000313" key="7">
    <source>
        <dbReference type="Proteomes" id="UP000838412"/>
    </source>
</evidence>
<feature type="repeat" description="ANK" evidence="3">
    <location>
        <begin position="283"/>
        <end position="316"/>
    </location>
</feature>
<feature type="compositionally biased region" description="Acidic residues" evidence="4">
    <location>
        <begin position="125"/>
        <end position="138"/>
    </location>
</feature>
<dbReference type="AlphaFoldDB" id="A0A8J9Z8K4"/>
<dbReference type="PANTHER" id="PTHR24171:SF8">
    <property type="entry name" value="BRCA1-ASSOCIATED RING DOMAIN PROTEIN 1"/>
    <property type="match status" value="1"/>
</dbReference>
<protein>
    <submittedName>
        <fullName evidence="6">RIPK4 protein</fullName>
    </submittedName>
</protein>
<sequence>MTETTDSAGDMDRDFVQSVEGGGQADVAATKEEKFAEGDERLTQVKDLLEDDAKDDGFEVVTVTAESLPAESGDHDGKYGEADRADLEAGITQASEQDKTTAKIVKFEGGSKTRKRKARSQEREENAEEEETDSDSSEESGTSEGETGTDESESSSDSETERVRKKKKQDGDSKVTAQKDDNGDAWTTIDPTALQAETDRSAAVSTDEPSTSTVRRRKRKSREEVKDEDETKEKKRSRPQQRDPRLDEETNLPVILVAVTCCFALVLYCVCSFHMAKNERKVGGRTPLHTAATKGDVTRLLRLLAPKDIDINKQDTMGDTALMLAIRNKKEDAAILLLSEGASHWLFNLMGEAAIHEAATNGLDVLIPNLMKYGADPELQSRDGWTPLMKAVKADELGTVRALLEKGNANPNTKSDSGGLTPLHLAAQKNPSMVSVLAKAGGNVNAKDEIFGLTPLHVAAGECNALTTRELLKRGADDWQEANDGTRPRHVIGKKVHKGHAKNAQCDTVKRLLMG</sequence>
<keyword evidence="1" id="KW-0677">Repeat</keyword>
<feature type="region of interest" description="Disordered" evidence="4">
    <location>
        <begin position="1"/>
        <end position="38"/>
    </location>
</feature>
<feature type="transmembrane region" description="Helical" evidence="5">
    <location>
        <begin position="252"/>
        <end position="271"/>
    </location>
</feature>
<dbReference type="GO" id="GO:0070531">
    <property type="term" value="C:BRCA1-A complex"/>
    <property type="evidence" value="ECO:0007669"/>
    <property type="project" value="TreeGrafter"/>
</dbReference>
<feature type="compositionally biased region" description="Basic and acidic residues" evidence="4">
    <location>
        <begin position="29"/>
        <end position="38"/>
    </location>
</feature>
<evidence type="ECO:0000256" key="1">
    <source>
        <dbReference type="ARBA" id="ARBA00022737"/>
    </source>
</evidence>
<dbReference type="InterPro" id="IPR036770">
    <property type="entry name" value="Ankyrin_rpt-contain_sf"/>
</dbReference>
<gene>
    <name evidence="6" type="primary">RIPK4</name>
    <name evidence="6" type="ORF">BLAG_LOCUS10329</name>
</gene>
<evidence type="ECO:0000256" key="4">
    <source>
        <dbReference type="SAM" id="MobiDB-lite"/>
    </source>
</evidence>